<proteinExistence type="predicted"/>
<accession>A0AAD1U8X8</accession>
<gene>
    <name evidence="2" type="ORF">ECRASSUSDP1_LOCUS3762</name>
</gene>
<feature type="compositionally biased region" description="Basic and acidic residues" evidence="1">
    <location>
        <begin position="237"/>
        <end position="247"/>
    </location>
</feature>
<comment type="caution">
    <text evidence="2">The sequence shown here is derived from an EMBL/GenBank/DDBJ whole genome shotgun (WGS) entry which is preliminary data.</text>
</comment>
<sequence>MRRGKPYLNFYNSHSIHLSDHVGSFYSKPPIFGYPVLNFSDINSDHYLAEESDTELFFQSSNSRNMINPTRRSFCHESKRMRSKQTQMMDRVLTCFTYGKPLLRNSRSQVKQFIKRSYNNGRDLITRKDQSRRNKVIFHKQKSLTELELYRSWVLHKGNGLDWKVPKKRQRRKYGKFYNFDFSSTIFDNKKEFTLEIKSECSSICDEIDKISFCSDRVQKRFRTYESDEEQSSDDTSVERRRKEKYLSKQKHKLKLSKTIKVKLKAYFTKKNKKKKQKEALKSPKDNINYSINLKEMSSQFNRNYIIREKSEMIENLIPEMGVCNLSLSTLEKTPLMNKLFVIKKKKMLEKSHNDRQIMRKTFVDPEAFRNSKAVRNIMKLKRNRSTGHYFTPQIQSRPSQRPRSKESPQLPLKSRKNIFLKKLRNQKTLCLKKVRVLTGSETRNTLSRHSNVLNQTYWY</sequence>
<evidence type="ECO:0000313" key="3">
    <source>
        <dbReference type="Proteomes" id="UP001295684"/>
    </source>
</evidence>
<reference evidence="2" key="1">
    <citation type="submission" date="2023-07" db="EMBL/GenBank/DDBJ databases">
        <authorList>
            <consortium name="AG Swart"/>
            <person name="Singh M."/>
            <person name="Singh A."/>
            <person name="Seah K."/>
            <person name="Emmerich C."/>
        </authorList>
    </citation>
    <scope>NUCLEOTIDE SEQUENCE</scope>
    <source>
        <strain evidence="2">DP1</strain>
    </source>
</reference>
<keyword evidence="3" id="KW-1185">Reference proteome</keyword>
<dbReference type="AlphaFoldDB" id="A0AAD1U8X8"/>
<feature type="region of interest" description="Disordered" evidence="1">
    <location>
        <begin position="386"/>
        <end position="416"/>
    </location>
</feature>
<evidence type="ECO:0000313" key="2">
    <source>
        <dbReference type="EMBL" id="CAI2362439.1"/>
    </source>
</evidence>
<feature type="region of interest" description="Disordered" evidence="1">
    <location>
        <begin position="225"/>
        <end position="250"/>
    </location>
</feature>
<dbReference type="Proteomes" id="UP001295684">
    <property type="component" value="Unassembled WGS sequence"/>
</dbReference>
<protein>
    <submittedName>
        <fullName evidence="2">Uncharacterized protein</fullName>
    </submittedName>
</protein>
<organism evidence="2 3">
    <name type="scientific">Euplotes crassus</name>
    <dbReference type="NCBI Taxonomy" id="5936"/>
    <lineage>
        <taxon>Eukaryota</taxon>
        <taxon>Sar</taxon>
        <taxon>Alveolata</taxon>
        <taxon>Ciliophora</taxon>
        <taxon>Intramacronucleata</taxon>
        <taxon>Spirotrichea</taxon>
        <taxon>Hypotrichia</taxon>
        <taxon>Euplotida</taxon>
        <taxon>Euplotidae</taxon>
        <taxon>Moneuplotes</taxon>
    </lineage>
</organism>
<dbReference type="EMBL" id="CAMPGE010003600">
    <property type="protein sequence ID" value="CAI2362439.1"/>
    <property type="molecule type" value="Genomic_DNA"/>
</dbReference>
<feature type="compositionally biased region" description="Polar residues" evidence="1">
    <location>
        <begin position="387"/>
        <end position="402"/>
    </location>
</feature>
<name>A0AAD1U8X8_EUPCR</name>
<evidence type="ECO:0000256" key="1">
    <source>
        <dbReference type="SAM" id="MobiDB-lite"/>
    </source>
</evidence>